<dbReference type="Proteomes" id="UP000215828">
    <property type="component" value="Unassembled WGS sequence"/>
</dbReference>
<keyword evidence="2" id="KW-0680">Restriction system</keyword>
<dbReference type="PANTHER" id="PTHR30408">
    <property type="entry name" value="TYPE-1 RESTRICTION ENZYME ECOKI SPECIFICITY PROTEIN"/>
    <property type="match status" value="1"/>
</dbReference>
<comment type="caution">
    <text evidence="6">The sequence shown here is derived from an EMBL/GenBank/DDBJ whole genome shotgun (WGS) entry which is preliminary data.</text>
</comment>
<dbReference type="Pfam" id="PF01420">
    <property type="entry name" value="Methylase_S"/>
    <property type="match status" value="1"/>
</dbReference>
<dbReference type="GO" id="GO:0003677">
    <property type="term" value="F:DNA binding"/>
    <property type="evidence" value="ECO:0007669"/>
    <property type="project" value="UniProtKB-KW"/>
</dbReference>
<dbReference type="Gene3D" id="3.90.220.20">
    <property type="entry name" value="DNA methylase specificity domains"/>
    <property type="match status" value="2"/>
</dbReference>
<name>A0A256LHD2_9LACO</name>
<protein>
    <recommendedName>
        <fullName evidence="5">Type I restriction modification DNA specificity domain-containing protein</fullName>
    </recommendedName>
</protein>
<evidence type="ECO:0000259" key="5">
    <source>
        <dbReference type="Pfam" id="PF01420"/>
    </source>
</evidence>
<dbReference type="RefSeq" id="WP_094544870.1">
    <property type="nucleotide sequence ID" value="NZ_NGNX01000006.1"/>
</dbReference>
<keyword evidence="4" id="KW-0175">Coiled coil</keyword>
<evidence type="ECO:0000256" key="1">
    <source>
        <dbReference type="ARBA" id="ARBA00010923"/>
    </source>
</evidence>
<proteinExistence type="inferred from homology"/>
<feature type="coiled-coil region" evidence="4">
    <location>
        <begin position="377"/>
        <end position="404"/>
    </location>
</feature>
<evidence type="ECO:0000256" key="2">
    <source>
        <dbReference type="ARBA" id="ARBA00022747"/>
    </source>
</evidence>
<keyword evidence="3" id="KW-0238">DNA-binding</keyword>
<evidence type="ECO:0000256" key="4">
    <source>
        <dbReference type="SAM" id="Coils"/>
    </source>
</evidence>
<evidence type="ECO:0000256" key="3">
    <source>
        <dbReference type="ARBA" id="ARBA00023125"/>
    </source>
</evidence>
<sequence length="407" mass="47352">MTKSDDKRVPVLRFKGFTDEWEQRKLGDLTQKIKSYPISHDAEINTITGTKYIHYGDIHTGKLKRITNEKILPNINDNNYIPLKSGDVIVADASEDYKGIADACVINLMKEHYKIVSGLHTIVFRPNEKLKSDFLYTYFHTPIFKHYGYRVGTGLKVFGITYNNLSNMEIKLPKIDEQNKVDKIINIVTNIITLQQRKLENYLLIKKKLSNIFFNDRIVNKNDLLFEHRVKANQLFISYSKKGFPHLPVLSASQDKGMVFRKDESKNILYTHDNLTNYKLVEPDDFVVHLRSFQGGFAYSDKTGIASPAYTIFKFKNIVAYNSVYWKEKFKSYNFIQLLKKITYGVRDGRSISFSDFLSLYLTFPDIKLQNKIGNVLSKLDTQISDQKEIIKKLENIKQFLLQNMFI</sequence>
<gene>
    <name evidence="6" type="ORF">CBF70_02220</name>
</gene>
<dbReference type="SUPFAM" id="SSF116734">
    <property type="entry name" value="DNA methylase specificity domain"/>
    <property type="match status" value="2"/>
</dbReference>
<dbReference type="InterPro" id="IPR044946">
    <property type="entry name" value="Restrct_endonuc_typeI_TRD_sf"/>
</dbReference>
<reference evidence="6 7" key="1">
    <citation type="submission" date="2017-04" db="EMBL/GenBank/DDBJ databases">
        <authorList>
            <person name="Afonso C.L."/>
            <person name="Miller P.J."/>
            <person name="Scott M.A."/>
            <person name="Spackman E."/>
            <person name="Goraichik I."/>
            <person name="Dimitrov K.M."/>
            <person name="Suarez D.L."/>
            <person name="Swayne D.E."/>
        </authorList>
    </citation>
    <scope>NUCLEOTIDE SEQUENCE [LARGE SCALE GENOMIC DNA]</scope>
    <source>
        <strain evidence="6 7">609q</strain>
    </source>
</reference>
<dbReference type="InterPro" id="IPR052021">
    <property type="entry name" value="Type-I_RS_S_subunit"/>
</dbReference>
<evidence type="ECO:0000313" key="6">
    <source>
        <dbReference type="EMBL" id="OYR92865.1"/>
    </source>
</evidence>
<dbReference type="InterPro" id="IPR000055">
    <property type="entry name" value="Restrct_endonuc_typeI_TRD"/>
</dbReference>
<dbReference type="GO" id="GO:0009307">
    <property type="term" value="P:DNA restriction-modification system"/>
    <property type="evidence" value="ECO:0007669"/>
    <property type="project" value="UniProtKB-KW"/>
</dbReference>
<evidence type="ECO:0000313" key="7">
    <source>
        <dbReference type="Proteomes" id="UP000215828"/>
    </source>
</evidence>
<dbReference type="AlphaFoldDB" id="A0A256LHD2"/>
<feature type="domain" description="Type I restriction modification DNA specificity" evidence="5">
    <location>
        <begin position="19"/>
        <end position="200"/>
    </location>
</feature>
<reference evidence="6 7" key="2">
    <citation type="submission" date="2017-09" db="EMBL/GenBank/DDBJ databases">
        <title>Tripartite evolution among Lactobacillus johnsonii, Lactobacillus taiwanensis, Lactobacillus reuteri and their rodent host.</title>
        <authorList>
            <person name="Wang T."/>
            <person name="Knowles S."/>
            <person name="Cheng C."/>
        </authorList>
    </citation>
    <scope>NUCLEOTIDE SEQUENCE [LARGE SCALE GENOMIC DNA]</scope>
    <source>
        <strain evidence="6 7">609q</strain>
    </source>
</reference>
<organism evidence="6 7">
    <name type="scientific">Lactobacillus taiwanensis</name>
    <dbReference type="NCBI Taxonomy" id="508451"/>
    <lineage>
        <taxon>Bacteria</taxon>
        <taxon>Bacillati</taxon>
        <taxon>Bacillota</taxon>
        <taxon>Bacilli</taxon>
        <taxon>Lactobacillales</taxon>
        <taxon>Lactobacillaceae</taxon>
        <taxon>Lactobacillus</taxon>
    </lineage>
</organism>
<dbReference type="EMBL" id="NGNX01000006">
    <property type="protein sequence ID" value="OYR92865.1"/>
    <property type="molecule type" value="Genomic_DNA"/>
</dbReference>
<accession>A0A256LHD2</accession>
<dbReference type="PANTHER" id="PTHR30408:SF12">
    <property type="entry name" value="TYPE I RESTRICTION ENZYME MJAVIII SPECIFICITY SUBUNIT"/>
    <property type="match status" value="1"/>
</dbReference>
<comment type="similarity">
    <text evidence="1">Belongs to the type-I restriction system S methylase family.</text>
</comment>